<feature type="non-terminal residue" evidence="1">
    <location>
        <position position="326"/>
    </location>
</feature>
<proteinExistence type="predicted"/>
<dbReference type="AlphaFoldDB" id="A0AA39ZSZ7"/>
<keyword evidence="2" id="KW-1185">Reference proteome</keyword>
<dbReference type="GeneID" id="85319421"/>
<feature type="non-terminal residue" evidence="1">
    <location>
        <position position="1"/>
    </location>
</feature>
<sequence>LSLTTDDVLVDTGANEHIFVSRDFARKIQRLLHIKSITDAAPRLVGGYDNKSQQIIEELLEVNLVVQHRTIRDEHLIIVDCVHDLMIGRKWLDYHDVLADARRRRLLFPEEWELDPSWWTTVPLDQSEPGPLNPDYQEDAQRRELAIEKEDKRRRDGRLVRARIDELERQESAGFTVEDPRTPEDPFPEHDAQGLYRMQRDGIGWYKERPIEMAVLNEAAFKLASKGEQVDVMTLHELDKRISELKELRNGSDGLDEDDEKLRERVLSELPSPYHDFLDVFSRVQSDILAPRRGLVDHRIRLLPEKEPEDLDYSPLYKMSLEELEA</sequence>
<dbReference type="RefSeq" id="XP_060289798.1">
    <property type="nucleotide sequence ID" value="XM_060436151.1"/>
</dbReference>
<dbReference type="Proteomes" id="UP001172101">
    <property type="component" value="Unassembled WGS sequence"/>
</dbReference>
<comment type="caution">
    <text evidence="1">The sequence shown here is derived from an EMBL/GenBank/DDBJ whole genome shotgun (WGS) entry which is preliminary data.</text>
</comment>
<dbReference type="Gene3D" id="2.40.70.10">
    <property type="entry name" value="Acid Proteases"/>
    <property type="match status" value="1"/>
</dbReference>
<organism evidence="1 2">
    <name type="scientific">Lasiosphaeria miniovina</name>
    <dbReference type="NCBI Taxonomy" id="1954250"/>
    <lineage>
        <taxon>Eukaryota</taxon>
        <taxon>Fungi</taxon>
        <taxon>Dikarya</taxon>
        <taxon>Ascomycota</taxon>
        <taxon>Pezizomycotina</taxon>
        <taxon>Sordariomycetes</taxon>
        <taxon>Sordariomycetidae</taxon>
        <taxon>Sordariales</taxon>
        <taxon>Lasiosphaeriaceae</taxon>
        <taxon>Lasiosphaeria</taxon>
    </lineage>
</organism>
<accession>A0AA39ZSZ7</accession>
<name>A0AA39ZSZ7_9PEZI</name>
<dbReference type="InterPro" id="IPR021109">
    <property type="entry name" value="Peptidase_aspartic_dom_sf"/>
</dbReference>
<dbReference type="EMBL" id="JAUIRO010000008">
    <property type="protein sequence ID" value="KAK0702939.1"/>
    <property type="molecule type" value="Genomic_DNA"/>
</dbReference>
<evidence type="ECO:0000313" key="1">
    <source>
        <dbReference type="EMBL" id="KAK0702939.1"/>
    </source>
</evidence>
<gene>
    <name evidence="1" type="ORF">B0T26DRAFT_624952</name>
</gene>
<protein>
    <submittedName>
        <fullName evidence="1">Uncharacterized protein</fullName>
    </submittedName>
</protein>
<evidence type="ECO:0000313" key="2">
    <source>
        <dbReference type="Proteomes" id="UP001172101"/>
    </source>
</evidence>
<reference evidence="1" key="1">
    <citation type="submission" date="2023-06" db="EMBL/GenBank/DDBJ databases">
        <title>Genome-scale phylogeny and comparative genomics of the fungal order Sordariales.</title>
        <authorList>
            <consortium name="Lawrence Berkeley National Laboratory"/>
            <person name="Hensen N."/>
            <person name="Bonometti L."/>
            <person name="Westerberg I."/>
            <person name="Brannstrom I.O."/>
            <person name="Guillou S."/>
            <person name="Cros-Aarteil S."/>
            <person name="Calhoun S."/>
            <person name="Haridas S."/>
            <person name="Kuo A."/>
            <person name="Mondo S."/>
            <person name="Pangilinan J."/>
            <person name="Riley R."/>
            <person name="LaButti K."/>
            <person name="Andreopoulos B."/>
            <person name="Lipzen A."/>
            <person name="Chen C."/>
            <person name="Yanf M."/>
            <person name="Daum C."/>
            <person name="Ng V."/>
            <person name="Clum A."/>
            <person name="Steindorff A."/>
            <person name="Ohm R."/>
            <person name="Martin F."/>
            <person name="Silar P."/>
            <person name="Natvig D."/>
            <person name="Lalanne C."/>
            <person name="Gautier V."/>
            <person name="Ament-velasquez S.L."/>
            <person name="Kruys A."/>
            <person name="Hutchinson M.I."/>
            <person name="Powell A.J."/>
            <person name="Barry K."/>
            <person name="Miller A.N."/>
            <person name="Grigoriev I.V."/>
            <person name="Debuchy R."/>
            <person name="Gladieux P."/>
            <person name="Thoren M.H."/>
            <person name="Johannesson H."/>
        </authorList>
    </citation>
    <scope>NUCLEOTIDE SEQUENCE</scope>
    <source>
        <strain evidence="1">SMH2392-1A</strain>
    </source>
</reference>
<dbReference type="CDD" id="cd00303">
    <property type="entry name" value="retropepsin_like"/>
    <property type="match status" value="1"/>
</dbReference>